<comment type="caution">
    <text evidence="1">The sequence shown here is derived from an EMBL/GenBank/DDBJ whole genome shotgun (WGS) entry which is preliminary data.</text>
</comment>
<dbReference type="SUPFAM" id="SSF53756">
    <property type="entry name" value="UDP-Glycosyltransferase/glycogen phosphorylase"/>
    <property type="match status" value="1"/>
</dbReference>
<dbReference type="EMBL" id="BMKE01000025">
    <property type="protein sequence ID" value="GGB51877.1"/>
    <property type="molecule type" value="Genomic_DNA"/>
</dbReference>
<accession>A0ABQ1ITW4</accession>
<proteinExistence type="predicted"/>
<reference evidence="2" key="1">
    <citation type="journal article" date="2019" name="Int. J. Syst. Evol. Microbiol.">
        <title>The Global Catalogue of Microorganisms (GCM) 10K type strain sequencing project: providing services to taxonomists for standard genome sequencing and annotation.</title>
        <authorList>
            <consortium name="The Broad Institute Genomics Platform"/>
            <consortium name="The Broad Institute Genome Sequencing Center for Infectious Disease"/>
            <person name="Wu L."/>
            <person name="Ma J."/>
        </authorList>
    </citation>
    <scope>NUCLEOTIDE SEQUENCE [LARGE SCALE GENOMIC DNA]</scope>
    <source>
        <strain evidence="2">CGMCC 1.15923</strain>
    </source>
</reference>
<sequence length="331" mass="38679">MKGMIISRFGRTDARRGGGIYRTAKLSSEALKKNGFHIDEIADKLDHYKVDEHNFIWIYTGDFIQISDRILNNIDPTDIPLIINSGWVPDVNRERWMIETLERYILKFPNLIFNTWTHQAKQIIEDNNKKLRNKIVYLPHIQNINSNLPVKPFIERKGVCIGELGKIQRVSLSSFSPNLLIDKLVEKGFKEDIFTYGQYAEENRKLRKIVKIIPKQDQLSFFETMSNLRAIVWLTDKETFAAPPLELAQLGVIPILPNMPQSLNQYVETSTKFKDENDAAEMIINLLDEQKFKSEQHETLKKIRKIKKEILQNDFYKQIKEIISTKPRGYI</sequence>
<gene>
    <name evidence="1" type="ORF">GCM10011502_26290</name>
</gene>
<organism evidence="1 2">
    <name type="scientific">Oceanisphaera marina</name>
    <dbReference type="NCBI Taxonomy" id="2017550"/>
    <lineage>
        <taxon>Bacteria</taxon>
        <taxon>Pseudomonadati</taxon>
        <taxon>Pseudomonadota</taxon>
        <taxon>Gammaproteobacteria</taxon>
        <taxon>Aeromonadales</taxon>
        <taxon>Aeromonadaceae</taxon>
        <taxon>Oceanisphaera</taxon>
    </lineage>
</organism>
<protein>
    <recommendedName>
        <fullName evidence="3">Glycosyl transferase family 1 domain-containing protein</fullName>
    </recommendedName>
</protein>
<dbReference type="RefSeq" id="WP_188630589.1">
    <property type="nucleotide sequence ID" value="NZ_BMKE01000025.1"/>
</dbReference>
<name>A0ABQ1ITW4_9GAMM</name>
<keyword evidence="2" id="KW-1185">Reference proteome</keyword>
<dbReference type="Proteomes" id="UP000646152">
    <property type="component" value="Unassembled WGS sequence"/>
</dbReference>
<evidence type="ECO:0000313" key="2">
    <source>
        <dbReference type="Proteomes" id="UP000646152"/>
    </source>
</evidence>
<evidence type="ECO:0000313" key="1">
    <source>
        <dbReference type="EMBL" id="GGB51877.1"/>
    </source>
</evidence>
<evidence type="ECO:0008006" key="3">
    <source>
        <dbReference type="Google" id="ProtNLM"/>
    </source>
</evidence>